<geneLocation type="plasmid" evidence="1 2">
    <name>p410-lp97</name>
</geneLocation>
<dbReference type="AlphaFoldDB" id="A0AAQ2WVR8"/>
<gene>
    <name evidence="1" type="ORF">O5398_04985</name>
</gene>
<keyword evidence="1" id="KW-0614">Plasmid</keyword>
<sequence length="257" mass="29993">MNIIKNIFMTLLFIIFSCSHNLFNKPSSSLIKDYAAIIFDNHKYFYIEEFPLKINLELEFLNTQSRTISQNYHQALESPQFTSERRNFYHNSSNQTTNNLSVGKISILIDSVCIDRLNIKTLKELNEYLKHKNLNSLNLIRFVFDPNIGSLGTSSNQSLFSTQCIVFSYNELIIFNNTIKNKERNINLTLNIANKDLQNNIYHLSPREYDSFIEAENKFVNNTKKGKNHSHFKFKGNTMLFSRVLEKIIIKVNEGKL</sequence>
<evidence type="ECO:0000313" key="2">
    <source>
        <dbReference type="Proteomes" id="UP001164544"/>
    </source>
</evidence>
<proteinExistence type="predicted"/>
<dbReference type="EMBL" id="CP114638">
    <property type="protein sequence ID" value="WAZ91479.1"/>
    <property type="molecule type" value="Genomic_DNA"/>
</dbReference>
<dbReference type="RefSeq" id="WP_070401519.1">
    <property type="nucleotide sequence ID" value="NZ_CP017134.1"/>
</dbReference>
<organism evidence="1 2">
    <name type="scientific">Borrelia miyamotoi</name>
    <dbReference type="NCBI Taxonomy" id="47466"/>
    <lineage>
        <taxon>Bacteria</taxon>
        <taxon>Pseudomonadati</taxon>
        <taxon>Spirochaetota</taxon>
        <taxon>Spirochaetia</taxon>
        <taxon>Spirochaetales</taxon>
        <taxon>Borreliaceae</taxon>
        <taxon>Borrelia</taxon>
    </lineage>
</organism>
<protein>
    <recommendedName>
        <fullName evidence="3">Lipoprotein</fullName>
    </recommendedName>
</protein>
<accession>A0AAQ2WVR8</accession>
<name>A0AAQ2WVR8_9SPIR</name>
<evidence type="ECO:0008006" key="3">
    <source>
        <dbReference type="Google" id="ProtNLM"/>
    </source>
</evidence>
<evidence type="ECO:0000313" key="1">
    <source>
        <dbReference type="EMBL" id="WAZ91479.1"/>
    </source>
</evidence>
<dbReference type="Proteomes" id="UP001164544">
    <property type="component" value="Plasmid p410-lp97"/>
</dbReference>
<dbReference type="PROSITE" id="PS51257">
    <property type="entry name" value="PROKAR_LIPOPROTEIN"/>
    <property type="match status" value="1"/>
</dbReference>
<reference evidence="1" key="1">
    <citation type="submission" date="2022-12" db="EMBL/GenBank/DDBJ databases">
        <title>B. miyamotoi WGS.</title>
        <authorList>
            <person name="Kuleshov K.V."/>
            <person name="Hoornstra D."/>
            <person name="Hovius J.W."/>
            <person name="Platonov A.E."/>
            <person name="Telford S.R. III."/>
        </authorList>
    </citation>
    <scope>NUCLEOTIDE SEQUENCE</scope>
    <source>
        <strain evidence="1">410</strain>
        <plasmid evidence="1">p410-lp97</plasmid>
    </source>
</reference>